<evidence type="ECO:0000313" key="10">
    <source>
        <dbReference type="Proteomes" id="UP000078534"/>
    </source>
</evidence>
<accession>A0A179T6Z8</accession>
<dbReference type="AlphaFoldDB" id="A0A179T6Z8"/>
<evidence type="ECO:0000259" key="8">
    <source>
        <dbReference type="PROSITE" id="PS50928"/>
    </source>
</evidence>
<keyword evidence="10" id="KW-1185">Reference proteome</keyword>
<protein>
    <recommendedName>
        <fullName evidence="8">ABC transmembrane type-1 domain-containing protein</fullName>
    </recommendedName>
</protein>
<evidence type="ECO:0000256" key="6">
    <source>
        <dbReference type="ARBA" id="ARBA00023136"/>
    </source>
</evidence>
<evidence type="ECO:0000256" key="5">
    <source>
        <dbReference type="ARBA" id="ARBA00022989"/>
    </source>
</evidence>
<feature type="domain" description="ABC transmembrane type-1" evidence="8">
    <location>
        <begin position="69"/>
        <end position="252"/>
    </location>
</feature>
<comment type="similarity">
    <text evidence="7">Belongs to the binding-protein-dependent transport system permease family.</text>
</comment>
<feature type="transmembrane region" description="Helical" evidence="7">
    <location>
        <begin position="120"/>
        <end position="144"/>
    </location>
</feature>
<dbReference type="SUPFAM" id="SSF161098">
    <property type="entry name" value="MetI-like"/>
    <property type="match status" value="1"/>
</dbReference>
<evidence type="ECO:0000256" key="1">
    <source>
        <dbReference type="ARBA" id="ARBA00004651"/>
    </source>
</evidence>
<sequence>MEHIRVTSKGSVGKSILLVLILGAVFFAAVKLINLDMQKFYERLENVPVVLSRMMAVDFSIVPDALLNIVTSLALALLTLVVAVFLAMFLSFLAASNIAPNRYLAIFIKGFFAIIRSVPSLVWGLMVIASLGFGNVSGFVAILISAVGYLTKTFTASIEETGSEIIEAMKATGASWFKIIYHGLIPLCITAFVAWITVCFETNVSESIGLGIIGVGGIGLLLTQAINTYNYAQTTTIVIMICLLMVVLELVMTKMKNKIKFGNS</sequence>
<feature type="transmembrane region" description="Helical" evidence="7">
    <location>
        <begin position="179"/>
        <end position="200"/>
    </location>
</feature>
<feature type="transmembrane region" description="Helical" evidence="7">
    <location>
        <begin position="73"/>
        <end position="99"/>
    </location>
</feature>
<organism evidence="9 10">
    <name type="scientific">Metabacillus litoralis</name>
    <dbReference type="NCBI Taxonomy" id="152268"/>
    <lineage>
        <taxon>Bacteria</taxon>
        <taxon>Bacillati</taxon>
        <taxon>Bacillota</taxon>
        <taxon>Bacilli</taxon>
        <taxon>Bacillales</taxon>
        <taxon>Bacillaceae</taxon>
        <taxon>Metabacillus</taxon>
    </lineage>
</organism>
<dbReference type="OrthoDB" id="8557224at2"/>
<dbReference type="STRING" id="152268.A6K24_01065"/>
<dbReference type="EMBL" id="LWSG01000001">
    <property type="protein sequence ID" value="OAS89180.1"/>
    <property type="molecule type" value="Genomic_DNA"/>
</dbReference>
<reference evidence="10" key="1">
    <citation type="submission" date="2016-04" db="EMBL/GenBank/DDBJ databases">
        <authorList>
            <person name="Lyu Z."/>
            <person name="Lyu W."/>
        </authorList>
    </citation>
    <scope>NUCLEOTIDE SEQUENCE [LARGE SCALE GENOMIC DNA]</scope>
    <source>
        <strain evidence="10">C44</strain>
    </source>
</reference>
<evidence type="ECO:0000256" key="3">
    <source>
        <dbReference type="ARBA" id="ARBA00022475"/>
    </source>
</evidence>
<dbReference type="GO" id="GO:0005886">
    <property type="term" value="C:plasma membrane"/>
    <property type="evidence" value="ECO:0007669"/>
    <property type="project" value="UniProtKB-SubCell"/>
</dbReference>
<dbReference type="InterPro" id="IPR035906">
    <property type="entry name" value="MetI-like_sf"/>
</dbReference>
<dbReference type="RefSeq" id="WP_066324256.1">
    <property type="nucleotide sequence ID" value="NZ_LWSG01000001.1"/>
</dbReference>
<keyword evidence="4 7" id="KW-0812">Transmembrane</keyword>
<keyword evidence="6 7" id="KW-0472">Membrane</keyword>
<keyword evidence="2 7" id="KW-0813">Transport</keyword>
<dbReference type="CDD" id="cd06261">
    <property type="entry name" value="TM_PBP2"/>
    <property type="match status" value="1"/>
</dbReference>
<dbReference type="PANTHER" id="PTHR30043">
    <property type="entry name" value="PHOSPHONATES TRANSPORT SYSTEM PERMEASE PROTEIN"/>
    <property type="match status" value="1"/>
</dbReference>
<feature type="transmembrane region" description="Helical" evidence="7">
    <location>
        <begin position="12"/>
        <end position="33"/>
    </location>
</feature>
<keyword evidence="3" id="KW-1003">Cell membrane</keyword>
<evidence type="ECO:0000256" key="4">
    <source>
        <dbReference type="ARBA" id="ARBA00022692"/>
    </source>
</evidence>
<evidence type="ECO:0000256" key="2">
    <source>
        <dbReference type="ARBA" id="ARBA00022448"/>
    </source>
</evidence>
<comment type="caution">
    <text evidence="9">The sequence shown here is derived from an EMBL/GenBank/DDBJ whole genome shotgun (WGS) entry which is preliminary data.</text>
</comment>
<feature type="transmembrane region" description="Helical" evidence="7">
    <location>
        <begin position="232"/>
        <end position="251"/>
    </location>
</feature>
<evidence type="ECO:0000256" key="7">
    <source>
        <dbReference type="RuleBase" id="RU363032"/>
    </source>
</evidence>
<evidence type="ECO:0000313" key="9">
    <source>
        <dbReference type="EMBL" id="OAS89180.1"/>
    </source>
</evidence>
<dbReference type="Gene3D" id="1.10.3720.10">
    <property type="entry name" value="MetI-like"/>
    <property type="match status" value="1"/>
</dbReference>
<proteinExistence type="inferred from homology"/>
<dbReference type="Pfam" id="PF00528">
    <property type="entry name" value="BPD_transp_1"/>
    <property type="match status" value="1"/>
</dbReference>
<dbReference type="PANTHER" id="PTHR30043:SF1">
    <property type="entry name" value="ABC TRANSPORT SYSTEM PERMEASE PROTEIN P69"/>
    <property type="match status" value="1"/>
</dbReference>
<comment type="subcellular location">
    <subcellularLocation>
        <location evidence="1 7">Cell membrane</location>
        <topology evidence="1 7">Multi-pass membrane protein</topology>
    </subcellularLocation>
</comment>
<keyword evidence="5 7" id="KW-1133">Transmembrane helix</keyword>
<dbReference type="Proteomes" id="UP000078534">
    <property type="component" value="Unassembled WGS sequence"/>
</dbReference>
<gene>
    <name evidence="9" type="ORF">A6K24_01065</name>
</gene>
<name>A0A179T6Z8_9BACI</name>
<feature type="transmembrane region" description="Helical" evidence="7">
    <location>
        <begin position="207"/>
        <end position="226"/>
    </location>
</feature>
<dbReference type="InterPro" id="IPR000515">
    <property type="entry name" value="MetI-like"/>
</dbReference>
<dbReference type="PROSITE" id="PS50928">
    <property type="entry name" value="ABC_TM1"/>
    <property type="match status" value="1"/>
</dbReference>
<dbReference type="GO" id="GO:0055085">
    <property type="term" value="P:transmembrane transport"/>
    <property type="evidence" value="ECO:0007669"/>
    <property type="project" value="InterPro"/>
</dbReference>